<gene>
    <name evidence="1" type="ORF">HaLaN_32300</name>
</gene>
<dbReference type="EMBL" id="BLLF01007532">
    <property type="protein sequence ID" value="GFH32991.1"/>
    <property type="molecule type" value="Genomic_DNA"/>
</dbReference>
<evidence type="ECO:0000313" key="1">
    <source>
        <dbReference type="EMBL" id="GFH32991.1"/>
    </source>
</evidence>
<keyword evidence="2" id="KW-1185">Reference proteome</keyword>
<comment type="caution">
    <text evidence="1">The sequence shown here is derived from an EMBL/GenBank/DDBJ whole genome shotgun (WGS) entry which is preliminary data.</text>
</comment>
<sequence length="58" mass="5793">MAGLKSVADKGLHTARMPAQLNGSVALMAAALSTVLLFARWSVADAAAAKVTLPLGAS</sequence>
<accession>A0A6A0AL30</accession>
<feature type="non-terminal residue" evidence="1">
    <location>
        <position position="58"/>
    </location>
</feature>
<dbReference type="Proteomes" id="UP000485058">
    <property type="component" value="Unassembled WGS sequence"/>
</dbReference>
<feature type="non-terminal residue" evidence="1">
    <location>
        <position position="1"/>
    </location>
</feature>
<reference evidence="1 2" key="1">
    <citation type="submission" date="2020-02" db="EMBL/GenBank/DDBJ databases">
        <title>Draft genome sequence of Haematococcus lacustris strain NIES-144.</title>
        <authorList>
            <person name="Morimoto D."/>
            <person name="Nakagawa S."/>
            <person name="Yoshida T."/>
            <person name="Sawayama S."/>
        </authorList>
    </citation>
    <scope>NUCLEOTIDE SEQUENCE [LARGE SCALE GENOMIC DNA]</scope>
    <source>
        <strain evidence="1 2">NIES-144</strain>
    </source>
</reference>
<evidence type="ECO:0000313" key="2">
    <source>
        <dbReference type="Proteomes" id="UP000485058"/>
    </source>
</evidence>
<dbReference type="AlphaFoldDB" id="A0A6A0AL30"/>
<protein>
    <submittedName>
        <fullName evidence="1">Uncharacterized protein</fullName>
    </submittedName>
</protein>
<proteinExistence type="predicted"/>
<name>A0A6A0AL30_HAELA</name>
<organism evidence="1 2">
    <name type="scientific">Haematococcus lacustris</name>
    <name type="common">Green alga</name>
    <name type="synonym">Haematococcus pluvialis</name>
    <dbReference type="NCBI Taxonomy" id="44745"/>
    <lineage>
        <taxon>Eukaryota</taxon>
        <taxon>Viridiplantae</taxon>
        <taxon>Chlorophyta</taxon>
        <taxon>core chlorophytes</taxon>
        <taxon>Chlorophyceae</taxon>
        <taxon>CS clade</taxon>
        <taxon>Chlamydomonadales</taxon>
        <taxon>Haematococcaceae</taxon>
        <taxon>Haematococcus</taxon>
    </lineage>
</organism>